<dbReference type="InterPro" id="IPR004843">
    <property type="entry name" value="Calcineurin-like_PHP"/>
</dbReference>
<reference evidence="2 3" key="1">
    <citation type="submission" date="2014-03" db="EMBL/GenBank/DDBJ databases">
        <title>Bradyrhizobium valentinum sp. nov., isolated from effective nodules of Lupinus mariae-josephae, a lupine endemic of basic-lime soils in Eastern Spain.</title>
        <authorList>
            <person name="Duran D."/>
            <person name="Rey L."/>
            <person name="Navarro A."/>
            <person name="Busquets A."/>
            <person name="Imperial J."/>
            <person name="Ruiz-Argueso T."/>
        </authorList>
    </citation>
    <scope>NUCLEOTIDE SEQUENCE [LARGE SCALE GENOMIC DNA]</scope>
    <source>
        <strain evidence="2 3">LmjM3</strain>
    </source>
</reference>
<protein>
    <submittedName>
        <fullName evidence="2">Metallophosphoesterase</fullName>
    </submittedName>
</protein>
<evidence type="ECO:0000259" key="1">
    <source>
        <dbReference type="Pfam" id="PF00149"/>
    </source>
</evidence>
<dbReference type="PANTHER" id="PTHR42850">
    <property type="entry name" value="METALLOPHOSPHOESTERASE"/>
    <property type="match status" value="1"/>
</dbReference>
<organism evidence="2 3">
    <name type="scientific">Bradyrhizobium valentinum</name>
    <dbReference type="NCBI Taxonomy" id="1518501"/>
    <lineage>
        <taxon>Bacteria</taxon>
        <taxon>Pseudomonadati</taxon>
        <taxon>Pseudomonadota</taxon>
        <taxon>Alphaproteobacteria</taxon>
        <taxon>Hyphomicrobiales</taxon>
        <taxon>Nitrobacteraceae</taxon>
        <taxon>Bradyrhizobium</taxon>
    </lineage>
</organism>
<dbReference type="InterPro" id="IPR029052">
    <property type="entry name" value="Metallo-depent_PP-like"/>
</dbReference>
<dbReference type="GO" id="GO:0016791">
    <property type="term" value="F:phosphatase activity"/>
    <property type="evidence" value="ECO:0007669"/>
    <property type="project" value="TreeGrafter"/>
</dbReference>
<evidence type="ECO:0000313" key="3">
    <source>
        <dbReference type="Proteomes" id="UP000051913"/>
    </source>
</evidence>
<proteinExistence type="predicted"/>
<gene>
    <name evidence="2" type="ORF">CP49_04135</name>
</gene>
<feature type="domain" description="Calcineurin-like phosphoesterase" evidence="1">
    <location>
        <begin position="24"/>
        <end position="216"/>
    </location>
</feature>
<comment type="caution">
    <text evidence="2">The sequence shown here is derived from an EMBL/GenBank/DDBJ whole genome shotgun (WGS) entry which is preliminary data.</text>
</comment>
<dbReference type="InterPro" id="IPR050126">
    <property type="entry name" value="Ap4A_hydrolase"/>
</dbReference>
<dbReference type="CDD" id="cd00144">
    <property type="entry name" value="MPP_PPP_family"/>
    <property type="match status" value="1"/>
</dbReference>
<dbReference type="GO" id="GO:0008803">
    <property type="term" value="F:bis(5'-nucleosyl)-tetraphosphatase (symmetrical) activity"/>
    <property type="evidence" value="ECO:0007669"/>
    <property type="project" value="TreeGrafter"/>
</dbReference>
<evidence type="ECO:0000313" key="2">
    <source>
        <dbReference type="EMBL" id="KRR03213.1"/>
    </source>
</evidence>
<accession>A0A0R3LC14</accession>
<dbReference type="Gene3D" id="3.60.21.10">
    <property type="match status" value="1"/>
</dbReference>
<dbReference type="AlphaFoldDB" id="A0A0R3LC14"/>
<dbReference type="Proteomes" id="UP000051913">
    <property type="component" value="Unassembled WGS sequence"/>
</dbReference>
<dbReference type="SUPFAM" id="SSF56300">
    <property type="entry name" value="Metallo-dependent phosphatases"/>
    <property type="match status" value="1"/>
</dbReference>
<dbReference type="Pfam" id="PF00149">
    <property type="entry name" value="Metallophos"/>
    <property type="match status" value="1"/>
</dbReference>
<keyword evidence="3" id="KW-1185">Reference proteome</keyword>
<dbReference type="STRING" id="1518501.CQ10_09720"/>
<dbReference type="EMBL" id="LLXX01000143">
    <property type="protein sequence ID" value="KRR03213.1"/>
    <property type="molecule type" value="Genomic_DNA"/>
</dbReference>
<dbReference type="GO" id="GO:0005737">
    <property type="term" value="C:cytoplasm"/>
    <property type="evidence" value="ECO:0007669"/>
    <property type="project" value="TreeGrafter"/>
</dbReference>
<dbReference type="GO" id="GO:0110154">
    <property type="term" value="P:RNA decapping"/>
    <property type="evidence" value="ECO:0007669"/>
    <property type="project" value="TreeGrafter"/>
</dbReference>
<dbReference type="PANTHER" id="PTHR42850:SF4">
    <property type="entry name" value="ZINC-DEPENDENT ENDOPOLYPHOSPHATASE"/>
    <property type="match status" value="1"/>
</dbReference>
<sequence>MPALLPGFSELRVRGRRPSVPAELRIYAIGDIHGRLDLLNTLLARISRDIAFRPTARPIYVFLGDYIDRGPSSRETIDRLIEHRRTHACVFLKGNHELIAIKCLSDRALFDQWLRLGGLETLVSYGVPPDTLAYGRQIAKLQSAFHSALPREHFRFFRDLKNSFACGDFFFAHAGVKPNVELSSQRENDLLWIREEFLSSKEEFGKIIVHGHTPTREIEVGPNRINIDTGAFATGRLSCLVLEGEDLSVIDTSFES</sequence>
<name>A0A0R3LC14_9BRAD</name>